<evidence type="ECO:0000313" key="5">
    <source>
        <dbReference type="Proteomes" id="UP001327560"/>
    </source>
</evidence>
<organism evidence="4 5">
    <name type="scientific">Canna indica</name>
    <name type="common">Indian-shot</name>
    <dbReference type="NCBI Taxonomy" id="4628"/>
    <lineage>
        <taxon>Eukaryota</taxon>
        <taxon>Viridiplantae</taxon>
        <taxon>Streptophyta</taxon>
        <taxon>Embryophyta</taxon>
        <taxon>Tracheophyta</taxon>
        <taxon>Spermatophyta</taxon>
        <taxon>Magnoliopsida</taxon>
        <taxon>Liliopsida</taxon>
        <taxon>Zingiberales</taxon>
        <taxon>Cannaceae</taxon>
        <taxon>Canna</taxon>
    </lineage>
</organism>
<evidence type="ECO:0008006" key="6">
    <source>
        <dbReference type="Google" id="ProtNLM"/>
    </source>
</evidence>
<dbReference type="InterPro" id="IPR009072">
    <property type="entry name" value="Histone-fold"/>
</dbReference>
<dbReference type="InterPro" id="IPR050568">
    <property type="entry name" value="Transcr_DNA_Rep_Reg"/>
</dbReference>
<feature type="region of interest" description="Disordered" evidence="3">
    <location>
        <begin position="96"/>
        <end position="118"/>
    </location>
</feature>
<dbReference type="SUPFAM" id="SSF47113">
    <property type="entry name" value="Histone-fold"/>
    <property type="match status" value="1"/>
</dbReference>
<dbReference type="GO" id="GO:0000981">
    <property type="term" value="F:DNA-binding transcription factor activity, RNA polymerase II-specific"/>
    <property type="evidence" value="ECO:0007669"/>
    <property type="project" value="TreeGrafter"/>
</dbReference>
<dbReference type="PANTHER" id="PTHR10252:SF39">
    <property type="entry name" value="NUCLEAR TRANSCRIPTION FACTOR Y SUBUNIT C-6"/>
    <property type="match status" value="1"/>
</dbReference>
<feature type="compositionally biased region" description="Gly residues" evidence="3">
    <location>
        <begin position="105"/>
        <end position="118"/>
    </location>
</feature>
<feature type="compositionally biased region" description="Basic and acidic residues" evidence="3">
    <location>
        <begin position="66"/>
        <end position="76"/>
    </location>
</feature>
<protein>
    <recommendedName>
        <fullName evidence="6">Histone H2A/H2B/H3 domain-containing protein</fullName>
    </recommendedName>
</protein>
<dbReference type="GO" id="GO:0046982">
    <property type="term" value="F:protein heterodimerization activity"/>
    <property type="evidence" value="ECO:0007669"/>
    <property type="project" value="InterPro"/>
</dbReference>
<dbReference type="PANTHER" id="PTHR10252">
    <property type="entry name" value="HISTONE-LIKE TRANSCRIPTION FACTOR CCAAT-RELATED"/>
    <property type="match status" value="1"/>
</dbReference>
<evidence type="ECO:0000256" key="2">
    <source>
        <dbReference type="ARBA" id="ARBA00023242"/>
    </source>
</evidence>
<sequence>MTSAEASILFAKACELFILELIIRLWLHVEENKRRALQKNDIAGGHLQDRHLRLPRRHCAQGGDQGEGRARARGSDGQEWLRSPRCVVLLSAGHGEAGPQWGHDGAAGGGCGGDQSKF</sequence>
<feature type="region of interest" description="Disordered" evidence="3">
    <location>
        <begin position="58"/>
        <end position="78"/>
    </location>
</feature>
<keyword evidence="5" id="KW-1185">Reference proteome</keyword>
<gene>
    <name evidence="4" type="ORF">Cni_G04915</name>
</gene>
<evidence type="ECO:0000313" key="4">
    <source>
        <dbReference type="EMBL" id="WOK96208.1"/>
    </source>
</evidence>
<keyword evidence="2" id="KW-0539">Nucleus</keyword>
<dbReference type="GO" id="GO:0005634">
    <property type="term" value="C:nucleus"/>
    <property type="evidence" value="ECO:0007669"/>
    <property type="project" value="UniProtKB-SubCell"/>
</dbReference>
<name>A0AAQ3JVM6_9LILI</name>
<accession>A0AAQ3JVM6</accession>
<dbReference type="Proteomes" id="UP001327560">
    <property type="component" value="Chromosome 2"/>
</dbReference>
<evidence type="ECO:0000256" key="3">
    <source>
        <dbReference type="SAM" id="MobiDB-lite"/>
    </source>
</evidence>
<evidence type="ECO:0000256" key="1">
    <source>
        <dbReference type="ARBA" id="ARBA00004123"/>
    </source>
</evidence>
<proteinExistence type="predicted"/>
<comment type="subcellular location">
    <subcellularLocation>
        <location evidence="1">Nucleus</location>
    </subcellularLocation>
</comment>
<dbReference type="AlphaFoldDB" id="A0AAQ3JVM6"/>
<dbReference type="EMBL" id="CP136891">
    <property type="protein sequence ID" value="WOK96208.1"/>
    <property type="molecule type" value="Genomic_DNA"/>
</dbReference>
<reference evidence="4 5" key="1">
    <citation type="submission" date="2023-10" db="EMBL/GenBank/DDBJ databases">
        <title>Chromosome-scale genome assembly provides insights into flower coloration mechanisms of Canna indica.</title>
        <authorList>
            <person name="Li C."/>
        </authorList>
    </citation>
    <scope>NUCLEOTIDE SEQUENCE [LARGE SCALE GENOMIC DNA]</scope>
    <source>
        <tissue evidence="4">Flower</tissue>
    </source>
</reference>
<dbReference type="Gene3D" id="1.10.20.10">
    <property type="entry name" value="Histone, subunit A"/>
    <property type="match status" value="1"/>
</dbReference>
<dbReference type="GO" id="GO:0000978">
    <property type="term" value="F:RNA polymerase II cis-regulatory region sequence-specific DNA binding"/>
    <property type="evidence" value="ECO:0007669"/>
    <property type="project" value="TreeGrafter"/>
</dbReference>